<evidence type="ECO:0000313" key="2">
    <source>
        <dbReference type="Proteomes" id="UP001281410"/>
    </source>
</evidence>
<gene>
    <name evidence="1" type="ORF">Dsin_006413</name>
</gene>
<protein>
    <submittedName>
        <fullName evidence="1">Uncharacterized protein</fullName>
    </submittedName>
</protein>
<proteinExistence type="predicted"/>
<reference evidence="1" key="1">
    <citation type="journal article" date="2023" name="Plant J.">
        <title>Genome sequences and population genomics provide insights into the demographic history, inbreeding, and mutation load of two 'living fossil' tree species of Dipteronia.</title>
        <authorList>
            <person name="Feng Y."/>
            <person name="Comes H.P."/>
            <person name="Chen J."/>
            <person name="Zhu S."/>
            <person name="Lu R."/>
            <person name="Zhang X."/>
            <person name="Li P."/>
            <person name="Qiu J."/>
            <person name="Olsen K.M."/>
            <person name="Qiu Y."/>
        </authorList>
    </citation>
    <scope>NUCLEOTIDE SEQUENCE</scope>
    <source>
        <strain evidence="1">NBL</strain>
    </source>
</reference>
<organism evidence="1 2">
    <name type="scientific">Dipteronia sinensis</name>
    <dbReference type="NCBI Taxonomy" id="43782"/>
    <lineage>
        <taxon>Eukaryota</taxon>
        <taxon>Viridiplantae</taxon>
        <taxon>Streptophyta</taxon>
        <taxon>Embryophyta</taxon>
        <taxon>Tracheophyta</taxon>
        <taxon>Spermatophyta</taxon>
        <taxon>Magnoliopsida</taxon>
        <taxon>eudicotyledons</taxon>
        <taxon>Gunneridae</taxon>
        <taxon>Pentapetalae</taxon>
        <taxon>rosids</taxon>
        <taxon>malvids</taxon>
        <taxon>Sapindales</taxon>
        <taxon>Sapindaceae</taxon>
        <taxon>Hippocastanoideae</taxon>
        <taxon>Acereae</taxon>
        <taxon>Dipteronia</taxon>
    </lineage>
</organism>
<name>A0AAE0EFL4_9ROSI</name>
<dbReference type="AlphaFoldDB" id="A0AAE0EFL4"/>
<comment type="caution">
    <text evidence="1">The sequence shown here is derived from an EMBL/GenBank/DDBJ whole genome shotgun (WGS) entry which is preliminary data.</text>
</comment>
<accession>A0AAE0EFL4</accession>
<dbReference type="EMBL" id="JANJYJ010000002">
    <property type="protein sequence ID" value="KAK3226551.1"/>
    <property type="molecule type" value="Genomic_DNA"/>
</dbReference>
<evidence type="ECO:0000313" key="1">
    <source>
        <dbReference type="EMBL" id="KAK3226551.1"/>
    </source>
</evidence>
<sequence>MRKMKKRDEKSWIKVETLFLRASKKFFLNNAMNCCRRSGKPPCNSIDSLTRNTHLIRARFFLNFLRKLSRINMDRLTITENKAKQRKNLVRCQNTFKKNKTYIKVKHIASFLLTLSSLQQQKPPPHTAGDLNPIRPAMAASLGPATFWTQADALLRKNLTFQVSSLPPPTFVF</sequence>
<dbReference type="Proteomes" id="UP001281410">
    <property type="component" value="Unassembled WGS sequence"/>
</dbReference>
<keyword evidence="2" id="KW-1185">Reference proteome</keyword>